<keyword evidence="1" id="KW-0449">Lipoprotein</keyword>
<keyword evidence="2" id="KW-1185">Reference proteome</keyword>
<dbReference type="EMBL" id="BMLV01000003">
    <property type="protein sequence ID" value="GGP04319.1"/>
    <property type="molecule type" value="Genomic_DNA"/>
</dbReference>
<accession>A0ABQ2NKZ5</accession>
<evidence type="ECO:0000313" key="2">
    <source>
        <dbReference type="Proteomes" id="UP000620064"/>
    </source>
</evidence>
<gene>
    <name evidence="1" type="ORF">GCM10010992_15910</name>
</gene>
<dbReference type="Proteomes" id="UP000620064">
    <property type="component" value="Unassembled WGS sequence"/>
</dbReference>
<comment type="caution">
    <text evidence="1">The sequence shown here is derived from an EMBL/GenBank/DDBJ whole genome shotgun (WGS) entry which is preliminary data.</text>
</comment>
<dbReference type="InterPro" id="IPR032315">
    <property type="entry name" value="DUF4846"/>
</dbReference>
<dbReference type="Pfam" id="PF16138">
    <property type="entry name" value="DUF4846"/>
    <property type="match status" value="1"/>
</dbReference>
<protein>
    <submittedName>
        <fullName evidence="1">Lipoprotein</fullName>
    </submittedName>
</protein>
<name>A0ABQ2NKZ5_9FLAO</name>
<proteinExistence type="predicted"/>
<sequence length="282" mass="32336">MIIFWSFIGCNNSQEKGKVLLDDEEISTSKSLISKENNTVKTRFLPPENFEWSTEKPNSFGAFLLDFPLKKYGSEILKYNGTPIATQSLHEAVYDIDTGEKDLQQCADSVIRLYAEFLWKQNRKNEIAFHFTNGDLVKWSDYRDGFRAYVNGNSVDYRKTAVYDDSYQNFRNYLDLIYNYAGTISLTRETKPVNSTENLKTGDILIIPGSPGHVVFIAGTCENKKGKKLFLLSEGFTPSQSIHLLKNPFDEEISPWYDLDVNSEKINTARFTFTPVNFRSLD</sequence>
<dbReference type="RefSeq" id="WP_229663409.1">
    <property type="nucleotide sequence ID" value="NZ_BMLV01000003.1"/>
</dbReference>
<reference evidence="2" key="1">
    <citation type="journal article" date="2019" name="Int. J. Syst. Evol. Microbiol.">
        <title>The Global Catalogue of Microorganisms (GCM) 10K type strain sequencing project: providing services to taxonomists for standard genome sequencing and annotation.</title>
        <authorList>
            <consortium name="The Broad Institute Genomics Platform"/>
            <consortium name="The Broad Institute Genome Sequencing Center for Infectious Disease"/>
            <person name="Wu L."/>
            <person name="Ma J."/>
        </authorList>
    </citation>
    <scope>NUCLEOTIDE SEQUENCE [LARGE SCALE GENOMIC DNA]</scope>
    <source>
        <strain evidence="2">CGMCC 1.7656</strain>
    </source>
</reference>
<organism evidence="1 2">
    <name type="scientific">Cloacibacterium rupense</name>
    <dbReference type="NCBI Taxonomy" id="517423"/>
    <lineage>
        <taxon>Bacteria</taxon>
        <taxon>Pseudomonadati</taxon>
        <taxon>Bacteroidota</taxon>
        <taxon>Flavobacteriia</taxon>
        <taxon>Flavobacteriales</taxon>
        <taxon>Weeksellaceae</taxon>
    </lineage>
</organism>
<evidence type="ECO:0000313" key="1">
    <source>
        <dbReference type="EMBL" id="GGP04319.1"/>
    </source>
</evidence>